<dbReference type="EMBL" id="QGNW01000883">
    <property type="protein sequence ID" value="RVW59641.1"/>
    <property type="molecule type" value="Genomic_DNA"/>
</dbReference>
<protein>
    <submittedName>
        <fullName evidence="2">Uncharacterized protein</fullName>
    </submittedName>
</protein>
<evidence type="ECO:0000313" key="3">
    <source>
        <dbReference type="Proteomes" id="UP000288805"/>
    </source>
</evidence>
<feature type="region of interest" description="Disordered" evidence="1">
    <location>
        <begin position="1"/>
        <end position="27"/>
    </location>
</feature>
<organism evidence="2 3">
    <name type="scientific">Vitis vinifera</name>
    <name type="common">Grape</name>
    <dbReference type="NCBI Taxonomy" id="29760"/>
    <lineage>
        <taxon>Eukaryota</taxon>
        <taxon>Viridiplantae</taxon>
        <taxon>Streptophyta</taxon>
        <taxon>Embryophyta</taxon>
        <taxon>Tracheophyta</taxon>
        <taxon>Spermatophyta</taxon>
        <taxon>Magnoliopsida</taxon>
        <taxon>eudicotyledons</taxon>
        <taxon>Gunneridae</taxon>
        <taxon>Pentapetalae</taxon>
        <taxon>rosids</taxon>
        <taxon>Vitales</taxon>
        <taxon>Vitaceae</taxon>
        <taxon>Viteae</taxon>
        <taxon>Vitis</taxon>
    </lineage>
</organism>
<sequence>MFPPADDPPDLGIPPNRGPLPVRRNPNSKPNLAFVLAIDAMPGRRGFGGSELTEALYGSHPTAALCPSGQTLAFVPAINAMPGRRGFWGPELTEALYNKIGVIEQEWSFLDGIKSGTSLKFG</sequence>
<dbReference type="AlphaFoldDB" id="A0A438FI61"/>
<proteinExistence type="predicted"/>
<name>A0A438FI61_VITVI</name>
<accession>A0A438FI61</accession>
<reference evidence="2 3" key="1">
    <citation type="journal article" date="2018" name="PLoS Genet.">
        <title>Population sequencing reveals clonal diversity and ancestral inbreeding in the grapevine cultivar Chardonnay.</title>
        <authorList>
            <person name="Roach M.J."/>
            <person name="Johnson D.L."/>
            <person name="Bohlmann J."/>
            <person name="van Vuuren H.J."/>
            <person name="Jones S.J."/>
            <person name="Pretorius I.S."/>
            <person name="Schmidt S.A."/>
            <person name="Borneman A.R."/>
        </authorList>
    </citation>
    <scope>NUCLEOTIDE SEQUENCE [LARGE SCALE GENOMIC DNA]</scope>
    <source>
        <strain evidence="3">cv. Chardonnay</strain>
        <tissue evidence="2">Leaf</tissue>
    </source>
</reference>
<comment type="caution">
    <text evidence="2">The sequence shown here is derived from an EMBL/GenBank/DDBJ whole genome shotgun (WGS) entry which is preliminary data.</text>
</comment>
<evidence type="ECO:0000313" key="2">
    <source>
        <dbReference type="EMBL" id="RVW59641.1"/>
    </source>
</evidence>
<evidence type="ECO:0000256" key="1">
    <source>
        <dbReference type="SAM" id="MobiDB-lite"/>
    </source>
</evidence>
<dbReference type="Proteomes" id="UP000288805">
    <property type="component" value="Unassembled WGS sequence"/>
</dbReference>
<gene>
    <name evidence="2" type="ORF">CK203_103290</name>
</gene>